<evidence type="ECO:0000313" key="5">
    <source>
        <dbReference type="Proteomes" id="UP000219522"/>
    </source>
</evidence>
<keyword evidence="3" id="KW-0963">Cytoplasm</keyword>
<dbReference type="EMBL" id="OCSU01000002">
    <property type="protein sequence ID" value="SOE80906.1"/>
    <property type="molecule type" value="Genomic_DNA"/>
</dbReference>
<evidence type="ECO:0000256" key="3">
    <source>
        <dbReference type="HAMAP-Rule" id="MF_01384"/>
    </source>
</evidence>
<proteinExistence type="inferred from homology"/>
<organism evidence="4 5">
    <name type="scientific">Caballeronia arationis</name>
    <dbReference type="NCBI Taxonomy" id="1777142"/>
    <lineage>
        <taxon>Bacteria</taxon>
        <taxon>Pseudomonadati</taxon>
        <taxon>Pseudomonadota</taxon>
        <taxon>Betaproteobacteria</taxon>
        <taxon>Burkholderiales</taxon>
        <taxon>Burkholderiaceae</taxon>
        <taxon>Caballeronia</taxon>
    </lineage>
</organism>
<dbReference type="OrthoDB" id="9798842at2"/>
<reference evidence="4 5" key="1">
    <citation type="submission" date="2017-09" db="EMBL/GenBank/DDBJ databases">
        <authorList>
            <person name="Varghese N."/>
            <person name="Submissions S."/>
        </authorList>
    </citation>
    <scope>NUCLEOTIDE SEQUENCE [LARGE SCALE GENOMIC DNA]</scope>
    <source>
        <strain evidence="4 5">OK806</strain>
    </source>
</reference>
<evidence type="ECO:0000256" key="1">
    <source>
        <dbReference type="ARBA" id="ARBA00007177"/>
    </source>
</evidence>
<keyword evidence="2 3" id="KW-0143">Chaperone</keyword>
<keyword evidence="3" id="KW-0996">Nickel insertion</keyword>
<dbReference type="HAMAP" id="MF_01384">
    <property type="entry name" value="UreD"/>
    <property type="match status" value="1"/>
</dbReference>
<evidence type="ECO:0000313" key="4">
    <source>
        <dbReference type="EMBL" id="SOE80906.1"/>
    </source>
</evidence>
<protein>
    <recommendedName>
        <fullName evidence="3">Urease accessory protein UreD</fullName>
    </recommendedName>
</protein>
<sequence>MHHAPHAALLHADEWHGRLELGFTRQHARTVLTHRRHEGPLRVQRPLYPEGDATCHAVVVHPPGGVAGGDRLAIDIDLSDHTHAVITTPGATKWYKSNGKLATQRIAIRVGAGAKLDWLPQNNIVFDSSNVELDFALTIDDEASAIGWDAMQLGRQAAGETWSAGQIRAVSSIRNTYGRLRWFERARIDADDPLRGMPQGLANFACYGTMWAIGAACNDALAEALTDNLPFDDNLRAGASCVASGVLIVRAVSRSMEPLQRAMADCWTRLRPAVHGIEAKPLRLWTT</sequence>
<comment type="function">
    <text evidence="3">Required for maturation of urease via the functional incorporation of the urease nickel metallocenter.</text>
</comment>
<evidence type="ECO:0000256" key="2">
    <source>
        <dbReference type="ARBA" id="ARBA00023186"/>
    </source>
</evidence>
<dbReference type="PANTHER" id="PTHR33643:SF1">
    <property type="entry name" value="UREASE ACCESSORY PROTEIN D"/>
    <property type="match status" value="1"/>
</dbReference>
<dbReference type="GO" id="GO:0005737">
    <property type="term" value="C:cytoplasm"/>
    <property type="evidence" value="ECO:0007669"/>
    <property type="project" value="UniProtKB-SubCell"/>
</dbReference>
<accession>A0A7Z7N3I9</accession>
<dbReference type="RefSeq" id="WP_062643959.1">
    <property type="nucleotide sequence ID" value="NZ_FCOG02000255.1"/>
</dbReference>
<dbReference type="PANTHER" id="PTHR33643">
    <property type="entry name" value="UREASE ACCESSORY PROTEIN D"/>
    <property type="match status" value="1"/>
</dbReference>
<dbReference type="GO" id="GO:0016151">
    <property type="term" value="F:nickel cation binding"/>
    <property type="evidence" value="ECO:0007669"/>
    <property type="project" value="UniProtKB-UniRule"/>
</dbReference>
<dbReference type="InterPro" id="IPR002669">
    <property type="entry name" value="UreD"/>
</dbReference>
<dbReference type="Proteomes" id="UP000219522">
    <property type="component" value="Unassembled WGS sequence"/>
</dbReference>
<comment type="caution">
    <text evidence="4">The sequence shown here is derived from an EMBL/GenBank/DDBJ whole genome shotgun (WGS) entry which is preliminary data.</text>
</comment>
<dbReference type="AlphaFoldDB" id="A0A7Z7N3I9"/>
<name>A0A7Z7N3I9_9BURK</name>
<gene>
    <name evidence="3" type="primary">ureD</name>
    <name evidence="4" type="ORF">SAMN05446927_4159</name>
</gene>
<dbReference type="Pfam" id="PF01774">
    <property type="entry name" value="UreD"/>
    <property type="match status" value="1"/>
</dbReference>
<keyword evidence="5" id="KW-1185">Reference proteome</keyword>
<comment type="similarity">
    <text evidence="1 3">Belongs to the UreD family.</text>
</comment>
<comment type="subcellular location">
    <subcellularLocation>
        <location evidence="3">Cytoplasm</location>
    </subcellularLocation>
</comment>
<comment type="subunit">
    <text evidence="3">UreD, UreF and UreG form a complex that acts as a GTP-hydrolysis-dependent molecular chaperone, activating the urease apoprotein by helping to assemble the nickel containing metallocenter of UreC. The UreE protein probably delivers the nickel.</text>
</comment>